<sequence length="193" mass="21400">MTERSEEPSRGRSARTNDPTKRTTNPKMIKTTEQFITEFGIRAPLTGTPPDGGRKQIVKKGAGTGEKEGEDRTKERCKAPLEDKTEHSSMPDEKWRPTKSGVDASKSKSVDAENVVISKQLVVKAESSSVLLPFVQAIMDVHISESPLSPFVDTFELNDMLQNLLSSFCALKSPLICYFFSFPQASFLCRKAL</sequence>
<protein>
    <submittedName>
        <fullName evidence="2">Uncharacterized protein</fullName>
    </submittedName>
</protein>
<organism evidence="2 3">
    <name type="scientific">Phaseolus angularis</name>
    <name type="common">Azuki bean</name>
    <name type="synonym">Vigna angularis</name>
    <dbReference type="NCBI Taxonomy" id="3914"/>
    <lineage>
        <taxon>Eukaryota</taxon>
        <taxon>Viridiplantae</taxon>
        <taxon>Streptophyta</taxon>
        <taxon>Embryophyta</taxon>
        <taxon>Tracheophyta</taxon>
        <taxon>Spermatophyta</taxon>
        <taxon>Magnoliopsida</taxon>
        <taxon>eudicotyledons</taxon>
        <taxon>Gunneridae</taxon>
        <taxon>Pentapetalae</taxon>
        <taxon>rosids</taxon>
        <taxon>fabids</taxon>
        <taxon>Fabales</taxon>
        <taxon>Fabaceae</taxon>
        <taxon>Papilionoideae</taxon>
        <taxon>50 kb inversion clade</taxon>
        <taxon>NPAAA clade</taxon>
        <taxon>indigoferoid/millettioid clade</taxon>
        <taxon>Phaseoleae</taxon>
        <taxon>Vigna</taxon>
    </lineage>
</organism>
<gene>
    <name evidence="2" type="ORF">LR48_Vigan05g068400</name>
</gene>
<name>A0A0L9UJM8_PHAAN</name>
<accession>A0A0L9UJM8</accession>
<feature type="compositionally biased region" description="Polar residues" evidence="1">
    <location>
        <begin position="14"/>
        <end position="35"/>
    </location>
</feature>
<evidence type="ECO:0000313" key="2">
    <source>
        <dbReference type="EMBL" id="KOM43080.1"/>
    </source>
</evidence>
<evidence type="ECO:0000256" key="1">
    <source>
        <dbReference type="SAM" id="MobiDB-lite"/>
    </source>
</evidence>
<dbReference type="EMBL" id="CM003375">
    <property type="protein sequence ID" value="KOM43080.1"/>
    <property type="molecule type" value="Genomic_DNA"/>
</dbReference>
<feature type="region of interest" description="Disordered" evidence="1">
    <location>
        <begin position="1"/>
        <end position="106"/>
    </location>
</feature>
<feature type="compositionally biased region" description="Basic and acidic residues" evidence="1">
    <location>
        <begin position="1"/>
        <end position="10"/>
    </location>
</feature>
<dbReference type="Gramene" id="KOM43080">
    <property type="protein sequence ID" value="KOM43080"/>
    <property type="gene ID" value="LR48_Vigan05g068400"/>
</dbReference>
<dbReference type="Proteomes" id="UP000053144">
    <property type="component" value="Chromosome 5"/>
</dbReference>
<dbReference type="AlphaFoldDB" id="A0A0L9UJM8"/>
<feature type="compositionally biased region" description="Basic and acidic residues" evidence="1">
    <location>
        <begin position="65"/>
        <end position="96"/>
    </location>
</feature>
<reference evidence="3" key="1">
    <citation type="journal article" date="2015" name="Proc. Natl. Acad. Sci. U.S.A.">
        <title>Genome sequencing of adzuki bean (Vigna angularis) provides insight into high starch and low fat accumulation and domestication.</title>
        <authorList>
            <person name="Yang K."/>
            <person name="Tian Z."/>
            <person name="Chen C."/>
            <person name="Luo L."/>
            <person name="Zhao B."/>
            <person name="Wang Z."/>
            <person name="Yu L."/>
            <person name="Li Y."/>
            <person name="Sun Y."/>
            <person name="Li W."/>
            <person name="Chen Y."/>
            <person name="Li Y."/>
            <person name="Zhang Y."/>
            <person name="Ai D."/>
            <person name="Zhao J."/>
            <person name="Shang C."/>
            <person name="Ma Y."/>
            <person name="Wu B."/>
            <person name="Wang M."/>
            <person name="Gao L."/>
            <person name="Sun D."/>
            <person name="Zhang P."/>
            <person name="Guo F."/>
            <person name="Wang W."/>
            <person name="Li Y."/>
            <person name="Wang J."/>
            <person name="Varshney R.K."/>
            <person name="Wang J."/>
            <person name="Ling H.Q."/>
            <person name="Wan P."/>
        </authorList>
    </citation>
    <scope>NUCLEOTIDE SEQUENCE</scope>
    <source>
        <strain evidence="3">cv. Jingnong 6</strain>
    </source>
</reference>
<evidence type="ECO:0000313" key="3">
    <source>
        <dbReference type="Proteomes" id="UP000053144"/>
    </source>
</evidence>
<proteinExistence type="predicted"/>